<feature type="chain" id="PRO_5011792558" evidence="1">
    <location>
        <begin position="20"/>
        <end position="637"/>
    </location>
</feature>
<dbReference type="STRING" id="227084.SAMN05421855_102806"/>
<evidence type="ECO:0000256" key="1">
    <source>
        <dbReference type="SAM" id="SignalP"/>
    </source>
</evidence>
<dbReference type="OrthoDB" id="2582440at2"/>
<name>A0A1G7FVY0_9FLAO</name>
<protein>
    <submittedName>
        <fullName evidence="2">Por secretion system C-terminal sorting domain-containing protein</fullName>
    </submittedName>
</protein>
<dbReference type="AlphaFoldDB" id="A0A1G7FVY0"/>
<proteinExistence type="predicted"/>
<feature type="signal peptide" evidence="1">
    <location>
        <begin position="1"/>
        <end position="19"/>
    </location>
</feature>
<gene>
    <name evidence="2" type="ORF">SAMN05421855_102806</name>
</gene>
<accession>A0A1G7FVY0</accession>
<evidence type="ECO:0000313" key="3">
    <source>
        <dbReference type="Proteomes" id="UP000199321"/>
    </source>
</evidence>
<dbReference type="EMBL" id="FNBA01000002">
    <property type="protein sequence ID" value="SDE79905.1"/>
    <property type="molecule type" value="Genomic_DNA"/>
</dbReference>
<keyword evidence="1" id="KW-0732">Signal</keyword>
<sequence>MKNLLLTTASLLFSLAAVAQLYVEPNGGTDSYIYVKDQVLFVTDDVSLVKNPTVNSEPSIYLREEAQLIQGSGTTENSGNGTISVYQDNPGSDSYDYTYWASPVGDETVSGTGNKAFGIRKYNDVVSERESTPAGFTSSVNGIASPSLTISNRWIYTYHDGWTYVGDGTGIPAGRGFSMKGVGLANVGQTYDFRGRPNNGDIVVPVSAGSVANSGTLSGNPYPSGLDLNKLFYESGNEEIENFWYWDEDRSVDSHFYVDNKGGYGTWIPGPEDPTGTLPGTYTQPMFYNYDNSGTAGASTGVSGALLDRRIAPIGQGFVIVGQNTLPGGSDGFITIKNSHRVYRKEGDLSVFHRTAGRASSTIDSNNTIGYNNGTSISTGTTTTTTTTTQGQEVLSAANTDTRMPHLRLNTYFNETHMRQLVLNFYDEATDGYDRGLDGLSPMDATSEAYFPIGGDTPNPYVIQTVPFEMEKQIPFAFNIATETRVVLTAIEEVRVNNEAYLYDSATDTYDQITGDRTASVLLPAGEYLDRFFIVFRDMRREATAQNEETATRMQQNVDFFQNNSAQQLEVSNPEGYNIAKANIFAMTGQLVYKATDLGNNSRFTFPTGNLSDGIYLVMLTTTDNLAVNYKITVKNN</sequence>
<evidence type="ECO:0000313" key="2">
    <source>
        <dbReference type="EMBL" id="SDE79905.1"/>
    </source>
</evidence>
<keyword evidence="3" id="KW-1185">Reference proteome</keyword>
<organism evidence="2 3">
    <name type="scientific">Ulvibacter litoralis</name>
    <dbReference type="NCBI Taxonomy" id="227084"/>
    <lineage>
        <taxon>Bacteria</taxon>
        <taxon>Pseudomonadati</taxon>
        <taxon>Bacteroidota</taxon>
        <taxon>Flavobacteriia</taxon>
        <taxon>Flavobacteriales</taxon>
        <taxon>Flavobacteriaceae</taxon>
        <taxon>Ulvibacter</taxon>
    </lineage>
</organism>
<dbReference type="RefSeq" id="WP_093143830.1">
    <property type="nucleotide sequence ID" value="NZ_BMWO01000010.1"/>
</dbReference>
<reference evidence="2 3" key="1">
    <citation type="submission" date="2016-10" db="EMBL/GenBank/DDBJ databases">
        <authorList>
            <person name="de Groot N.N."/>
        </authorList>
    </citation>
    <scope>NUCLEOTIDE SEQUENCE [LARGE SCALE GENOMIC DNA]</scope>
    <source>
        <strain evidence="2 3">DSM 16195</strain>
    </source>
</reference>
<dbReference type="Proteomes" id="UP000199321">
    <property type="component" value="Unassembled WGS sequence"/>
</dbReference>